<dbReference type="EMBL" id="JYDT01000905">
    <property type="protein sequence ID" value="KRY76644.1"/>
    <property type="molecule type" value="Genomic_DNA"/>
</dbReference>
<name>A0A0V1ES52_TRIPS</name>
<evidence type="ECO:0000313" key="3">
    <source>
        <dbReference type="Proteomes" id="UP000054995"/>
    </source>
</evidence>
<protein>
    <submittedName>
        <fullName evidence="2">Uncharacterized protein</fullName>
    </submittedName>
</protein>
<evidence type="ECO:0000313" key="2">
    <source>
        <dbReference type="EMBL" id="KRY76646.1"/>
    </source>
</evidence>
<reference evidence="2 3" key="1">
    <citation type="submission" date="2015-01" db="EMBL/GenBank/DDBJ databases">
        <title>Evolution of Trichinella species and genotypes.</title>
        <authorList>
            <person name="Korhonen P.K."/>
            <person name="Edoardo P."/>
            <person name="Giuseppe L.R."/>
            <person name="Gasser R.B."/>
        </authorList>
    </citation>
    <scope>NUCLEOTIDE SEQUENCE [LARGE SCALE GENOMIC DNA]</scope>
    <source>
        <strain evidence="2">ISS470</strain>
    </source>
</reference>
<dbReference type="AlphaFoldDB" id="A0A0V1ES52"/>
<organism evidence="2 3">
    <name type="scientific">Trichinella pseudospiralis</name>
    <name type="common">Parasitic roundworm</name>
    <dbReference type="NCBI Taxonomy" id="6337"/>
    <lineage>
        <taxon>Eukaryota</taxon>
        <taxon>Metazoa</taxon>
        <taxon>Ecdysozoa</taxon>
        <taxon>Nematoda</taxon>
        <taxon>Enoplea</taxon>
        <taxon>Dorylaimia</taxon>
        <taxon>Trichinellida</taxon>
        <taxon>Trichinellidae</taxon>
        <taxon>Trichinella</taxon>
    </lineage>
</organism>
<evidence type="ECO:0000313" key="1">
    <source>
        <dbReference type="EMBL" id="KRY76644.1"/>
    </source>
</evidence>
<proteinExistence type="predicted"/>
<accession>A0A0V1ES52</accession>
<keyword evidence="3" id="KW-1185">Reference proteome</keyword>
<gene>
    <name evidence="2" type="ORF">T4D_13938</name>
    <name evidence="1" type="ORF">T4D_4634</name>
</gene>
<dbReference type="EMBL" id="JYDT01000903">
    <property type="protein sequence ID" value="KRY76646.1"/>
    <property type="molecule type" value="Genomic_DNA"/>
</dbReference>
<dbReference type="Proteomes" id="UP000054995">
    <property type="component" value="Unassembled WGS sequence"/>
</dbReference>
<sequence>MQAMYNNVHIILGKTERKCSLNFSNAVTPFRKSQFYAL</sequence>
<comment type="caution">
    <text evidence="2">The sequence shown here is derived from an EMBL/GenBank/DDBJ whole genome shotgun (WGS) entry which is preliminary data.</text>
</comment>